<evidence type="ECO:0000256" key="4">
    <source>
        <dbReference type="ARBA" id="ARBA00022780"/>
    </source>
</evidence>
<dbReference type="PANTHER" id="PTHR42826">
    <property type="entry name" value="DICARBOXYLATE TRANSPORTER 2.1, CHLOROPLASTIC"/>
    <property type="match status" value="1"/>
</dbReference>
<evidence type="ECO:0000256" key="1">
    <source>
        <dbReference type="ARBA" id="ARBA00004478"/>
    </source>
</evidence>
<evidence type="ECO:0000313" key="9">
    <source>
        <dbReference type="Proteomes" id="UP000077202"/>
    </source>
</evidence>
<keyword evidence="6 7" id="KW-0472">Membrane</keyword>
<dbReference type="AlphaFoldDB" id="A0A176WDT2"/>
<protein>
    <submittedName>
        <fullName evidence="8">Uncharacterized protein</fullName>
    </submittedName>
</protein>
<dbReference type="InterPro" id="IPR030676">
    <property type="entry name" value="CitT-rel"/>
</dbReference>
<dbReference type="InterPro" id="IPR001898">
    <property type="entry name" value="SLC13A/DASS"/>
</dbReference>
<sequence length="684" mass="73666">MALRCGPSAPLSQSSGWWAEPCGLEFSRWRSPPPSSCFLSPTSAILAIPTIRRRSLRSSPLESQVREGPSRFPPCQLLVRTPQKAFFPRRRDVVEAAAAAGEKPDSAPKQVQLSGAKPIPLLLSVSLGLAFRFLVPRPVSVTPQAWQLFAIFLSTISGLVFAPLPVGAWAFLGLTVTVLTKTLPFSVAFHAFTNEVLWLIVISFFFARGFVKTGLGDRVATYFVKWFGKSTLGLSYGLTLAEALICPAMPSTTARAGGIFLPIISSLAIQAGSKPRDKSSSKLGGFLIQCQLQAAGHSSALFLTGSAQNLLCLNLAKELGVIIANPWMTWFKAASVPAIFALLTTPLLMYKIFPPDLKQIPNAPMMAQKKLEELGPVSRNEWIMLATMLLAVILWSLGDIIGVASGVAAMVGLSVLLLTGVLKWDDCLAEKAAWDTLTWFAVLVSMASQLTKLGFIRYLTGIVQGTLSQYSLSWPATFAILQTAYFFSHYLFASQIGHVSALFSAIMAMQIAAGVPPVLATLALAFNTNLSGALTHYSSAKAAVYYGAGFVELSDVCRLGAVFAVKNLLVWAVVGMPWWKYLGLRSCLVHSTSFFCETGTSVDIALVFSECPHELAPGIRESIVSGNVSGVIIFRNAPSSSVAPVNCRRITVDAPSDMSQISLFATIEQENSIVRTTPARARTN</sequence>
<feature type="transmembrane region" description="Helical" evidence="7">
    <location>
        <begin position="382"/>
        <end position="398"/>
    </location>
</feature>
<feature type="transmembrane region" description="Helical" evidence="7">
    <location>
        <begin position="436"/>
        <end position="460"/>
    </location>
</feature>
<evidence type="ECO:0000256" key="2">
    <source>
        <dbReference type="ARBA" id="ARBA00007349"/>
    </source>
</evidence>
<comment type="caution">
    <text evidence="8">The sequence shown here is derived from an EMBL/GenBank/DDBJ whole genome shotgun (WGS) entry which is preliminary data.</text>
</comment>
<feature type="transmembrane region" description="Helical" evidence="7">
    <location>
        <begin position="192"/>
        <end position="211"/>
    </location>
</feature>
<feature type="transmembrane region" description="Helical" evidence="7">
    <location>
        <begin position="147"/>
        <end position="172"/>
    </location>
</feature>
<reference evidence="8" key="1">
    <citation type="submission" date="2016-03" db="EMBL/GenBank/DDBJ databases">
        <title>Mechanisms controlling the formation of the plant cell surface in tip-growing cells are functionally conserved among land plants.</title>
        <authorList>
            <person name="Honkanen S."/>
            <person name="Jones V.A."/>
            <person name="Morieri G."/>
            <person name="Champion C."/>
            <person name="Hetherington A.J."/>
            <person name="Kelly S."/>
            <person name="Saint-Marcoux D."/>
            <person name="Proust H."/>
            <person name="Prescott H."/>
            <person name="Dolan L."/>
        </authorList>
    </citation>
    <scope>NUCLEOTIDE SEQUENCE [LARGE SCALE GENOMIC DNA]</scope>
    <source>
        <tissue evidence="8">Whole gametophyte</tissue>
    </source>
</reference>
<evidence type="ECO:0000256" key="6">
    <source>
        <dbReference type="ARBA" id="ARBA00023136"/>
    </source>
</evidence>
<keyword evidence="4" id="KW-0934">Plastid</keyword>
<evidence type="ECO:0000313" key="8">
    <source>
        <dbReference type="EMBL" id="OAE31277.1"/>
    </source>
</evidence>
<keyword evidence="3 7" id="KW-0812">Transmembrane</keyword>
<evidence type="ECO:0000256" key="7">
    <source>
        <dbReference type="SAM" id="Phobius"/>
    </source>
</evidence>
<proteinExistence type="inferred from homology"/>
<dbReference type="EMBL" id="LVLJ01001129">
    <property type="protein sequence ID" value="OAE31277.1"/>
    <property type="molecule type" value="Genomic_DNA"/>
</dbReference>
<feature type="transmembrane region" description="Helical" evidence="7">
    <location>
        <begin position="404"/>
        <end position="424"/>
    </location>
</feature>
<feature type="transmembrane region" description="Helical" evidence="7">
    <location>
        <begin position="118"/>
        <end position="135"/>
    </location>
</feature>
<dbReference type="Proteomes" id="UP000077202">
    <property type="component" value="Unassembled WGS sequence"/>
</dbReference>
<comment type="subcellular location">
    <subcellularLocation>
        <location evidence="1">Plastid</location>
        <location evidence="1">Chloroplast inner membrane</location>
        <topology evidence="1">Multi-pass membrane protein</topology>
    </subcellularLocation>
</comment>
<keyword evidence="5 7" id="KW-1133">Transmembrane helix</keyword>
<evidence type="ECO:0000256" key="3">
    <source>
        <dbReference type="ARBA" id="ARBA00022692"/>
    </source>
</evidence>
<gene>
    <name evidence="8" type="ORF">AXG93_1962s1340</name>
</gene>
<feature type="transmembrane region" description="Helical" evidence="7">
    <location>
        <begin position="327"/>
        <end position="350"/>
    </location>
</feature>
<accession>A0A176WDT2</accession>
<feature type="transmembrane region" description="Helical" evidence="7">
    <location>
        <begin position="499"/>
        <end position="526"/>
    </location>
</feature>
<comment type="similarity">
    <text evidence="2">Belongs to the SLC13A/DASS transporter (TC 2.A.47) family. DIT1 subfamily.</text>
</comment>
<keyword evidence="9" id="KW-1185">Reference proteome</keyword>
<feature type="transmembrane region" description="Helical" evidence="7">
    <location>
        <begin position="472"/>
        <end position="492"/>
    </location>
</feature>
<dbReference type="Pfam" id="PF00939">
    <property type="entry name" value="Na_sulph_symp"/>
    <property type="match status" value="1"/>
</dbReference>
<dbReference type="GO" id="GO:0009706">
    <property type="term" value="C:chloroplast inner membrane"/>
    <property type="evidence" value="ECO:0007669"/>
    <property type="project" value="UniProtKB-SubCell"/>
</dbReference>
<keyword evidence="4" id="KW-1001">Plastid inner membrane</keyword>
<dbReference type="NCBIfam" id="TIGR00785">
    <property type="entry name" value="dass"/>
    <property type="match status" value="1"/>
</dbReference>
<dbReference type="GO" id="GO:0015140">
    <property type="term" value="F:malate transmembrane transporter activity"/>
    <property type="evidence" value="ECO:0007669"/>
    <property type="project" value="UniProtKB-ARBA"/>
</dbReference>
<name>A0A176WDT2_MARPO</name>
<organism evidence="8 9">
    <name type="scientific">Marchantia polymorpha subsp. ruderalis</name>
    <dbReference type="NCBI Taxonomy" id="1480154"/>
    <lineage>
        <taxon>Eukaryota</taxon>
        <taxon>Viridiplantae</taxon>
        <taxon>Streptophyta</taxon>
        <taxon>Embryophyta</taxon>
        <taxon>Marchantiophyta</taxon>
        <taxon>Marchantiopsida</taxon>
        <taxon>Marchantiidae</taxon>
        <taxon>Marchantiales</taxon>
        <taxon>Marchantiaceae</taxon>
        <taxon>Marchantia</taxon>
    </lineage>
</organism>
<evidence type="ECO:0000256" key="5">
    <source>
        <dbReference type="ARBA" id="ARBA00022989"/>
    </source>
</evidence>